<sequence>MASFVKLSPNNWRAFTSITVNGKKKRPSKQGFKTKKEAQLWASSIESGVAESSKSKYEDMLLSDYFENWVDTYKNDLESATIYQYQNTLDNIKKYLPHTILTDFTRSDFQNFINDFGSDHSKETVAKRKNHISQSLKDAYADGIIDKDPTIRIKLVGLNGKSADDKFLETDELIKLNNYVLTKLAEYPHASSYLAIYISIHTGMRIGEIMALDSSDIHFKNKVISVNKALDQYGHVKSTKTEYSNRVITVDDDLLAQLKGIDGRVANISNYGAGKTLKKAIKELGIKEVTFHALRHSHGSLLLSQGVDIKYVSKRLGHKNISTTIDTYTHLLDAQKVTEDERTYNIMSSIF</sequence>
<dbReference type="Pfam" id="PF00589">
    <property type="entry name" value="Phage_integrase"/>
    <property type="match status" value="1"/>
</dbReference>
<dbReference type="Pfam" id="PF14659">
    <property type="entry name" value="Phage_int_SAM_3"/>
    <property type="match status" value="1"/>
</dbReference>
<name>A0A0K8MHC3_9LACO</name>
<proteinExistence type="inferred from homology"/>
<dbReference type="InterPro" id="IPR050090">
    <property type="entry name" value="Tyrosine_recombinase_XerCD"/>
</dbReference>
<dbReference type="PROSITE" id="PS51898">
    <property type="entry name" value="TYR_RECOMBINASE"/>
    <property type="match status" value="1"/>
</dbReference>
<keyword evidence="3 5" id="KW-0238">DNA-binding</keyword>
<protein>
    <submittedName>
        <fullName evidence="8">Putative integrase</fullName>
    </submittedName>
</protein>
<dbReference type="RefSeq" id="WP_061993248.1">
    <property type="nucleotide sequence ID" value="NZ_DF968001.1"/>
</dbReference>
<dbReference type="EMBL" id="DF968001">
    <property type="protein sequence ID" value="GAO99872.1"/>
    <property type="molecule type" value="Genomic_DNA"/>
</dbReference>
<evidence type="ECO:0000256" key="2">
    <source>
        <dbReference type="ARBA" id="ARBA00022908"/>
    </source>
</evidence>
<dbReference type="InterPro" id="IPR002104">
    <property type="entry name" value="Integrase_catalytic"/>
</dbReference>
<dbReference type="OrthoDB" id="9803188at2"/>
<dbReference type="Pfam" id="PF14657">
    <property type="entry name" value="Arm-DNA-bind_4"/>
    <property type="match status" value="1"/>
</dbReference>
<organism evidence="8 9">
    <name type="scientific">Fructobacillus ficulneus</name>
    <dbReference type="NCBI Taxonomy" id="157463"/>
    <lineage>
        <taxon>Bacteria</taxon>
        <taxon>Bacillati</taxon>
        <taxon>Bacillota</taxon>
        <taxon>Bacilli</taxon>
        <taxon>Lactobacillales</taxon>
        <taxon>Lactobacillaceae</taxon>
        <taxon>Fructobacillus</taxon>
    </lineage>
</organism>
<dbReference type="Gene3D" id="1.10.443.10">
    <property type="entry name" value="Intergrase catalytic core"/>
    <property type="match status" value="1"/>
</dbReference>
<dbReference type="InterPro" id="IPR011010">
    <property type="entry name" value="DNA_brk_join_enz"/>
</dbReference>
<gene>
    <name evidence="8" type="primary">int</name>
    <name evidence="8" type="ORF">FFIC_241480</name>
</gene>
<dbReference type="InterPro" id="IPR010998">
    <property type="entry name" value="Integrase_recombinase_N"/>
</dbReference>
<dbReference type="InterPro" id="IPR004107">
    <property type="entry name" value="Integrase_SAM-like_N"/>
</dbReference>
<evidence type="ECO:0000259" key="7">
    <source>
        <dbReference type="PROSITE" id="PS51900"/>
    </source>
</evidence>
<evidence type="ECO:0000256" key="3">
    <source>
        <dbReference type="ARBA" id="ARBA00023125"/>
    </source>
</evidence>
<evidence type="ECO:0000313" key="8">
    <source>
        <dbReference type="EMBL" id="GAO99872.1"/>
    </source>
</evidence>
<dbReference type="InterPro" id="IPR028259">
    <property type="entry name" value="AP2-like_int_N"/>
</dbReference>
<accession>A0A0K8MHC3</accession>
<evidence type="ECO:0000256" key="4">
    <source>
        <dbReference type="ARBA" id="ARBA00023172"/>
    </source>
</evidence>
<dbReference type="Gene3D" id="1.10.150.130">
    <property type="match status" value="1"/>
</dbReference>
<dbReference type="SUPFAM" id="SSF56349">
    <property type="entry name" value="DNA breaking-rejoining enzymes"/>
    <property type="match status" value="1"/>
</dbReference>
<dbReference type="GO" id="GO:0015074">
    <property type="term" value="P:DNA integration"/>
    <property type="evidence" value="ECO:0007669"/>
    <property type="project" value="UniProtKB-KW"/>
</dbReference>
<dbReference type="CDD" id="cd01189">
    <property type="entry name" value="INT_ICEBs1_C_like"/>
    <property type="match status" value="1"/>
</dbReference>
<feature type="domain" description="Core-binding (CB)" evidence="7">
    <location>
        <begin position="60"/>
        <end position="140"/>
    </location>
</feature>
<feature type="domain" description="Tyr recombinase" evidence="6">
    <location>
        <begin position="163"/>
        <end position="342"/>
    </location>
</feature>
<dbReference type="InterPro" id="IPR044068">
    <property type="entry name" value="CB"/>
</dbReference>
<evidence type="ECO:0000313" key="9">
    <source>
        <dbReference type="Proteomes" id="UP000253891"/>
    </source>
</evidence>
<evidence type="ECO:0000256" key="1">
    <source>
        <dbReference type="ARBA" id="ARBA00008857"/>
    </source>
</evidence>
<dbReference type="InterPro" id="IPR013762">
    <property type="entry name" value="Integrase-like_cat_sf"/>
</dbReference>
<reference evidence="8 9" key="1">
    <citation type="journal article" date="2015" name="BMC Genomics">
        <title>Comparative genomics of Fructobacillus spp. and Leuconostoc spp. reveals niche-specific evolution of Fructobacillus spp.</title>
        <authorList>
            <person name="Endo A."/>
            <person name="Tanizawa Y."/>
            <person name="Tanaka N."/>
            <person name="Maeno S."/>
            <person name="Kumar H."/>
            <person name="Shiwa Y."/>
            <person name="Okada S."/>
            <person name="Yoshikawa H."/>
            <person name="Dicks L."/>
            <person name="Nakagawa J."/>
            <person name="Arita M."/>
        </authorList>
    </citation>
    <scope>NUCLEOTIDE SEQUENCE [LARGE SCALE GENOMIC DNA]</scope>
    <source>
        <strain evidence="8 9">JCM 12225</strain>
    </source>
</reference>
<dbReference type="PANTHER" id="PTHR30349">
    <property type="entry name" value="PHAGE INTEGRASE-RELATED"/>
    <property type="match status" value="1"/>
</dbReference>
<keyword evidence="2" id="KW-0229">DNA integration</keyword>
<dbReference type="STRING" id="157463.GCA_001047075_00788"/>
<evidence type="ECO:0000259" key="6">
    <source>
        <dbReference type="PROSITE" id="PS51898"/>
    </source>
</evidence>
<keyword evidence="9" id="KW-1185">Reference proteome</keyword>
<comment type="similarity">
    <text evidence="1">Belongs to the 'phage' integrase family.</text>
</comment>
<dbReference type="PROSITE" id="PS51900">
    <property type="entry name" value="CB"/>
    <property type="match status" value="1"/>
</dbReference>
<dbReference type="Proteomes" id="UP000253891">
    <property type="component" value="Unassembled WGS sequence"/>
</dbReference>
<dbReference type="PANTHER" id="PTHR30349:SF64">
    <property type="entry name" value="PROPHAGE INTEGRASE INTD-RELATED"/>
    <property type="match status" value="1"/>
</dbReference>
<dbReference type="GO" id="GO:0003677">
    <property type="term" value="F:DNA binding"/>
    <property type="evidence" value="ECO:0007669"/>
    <property type="project" value="UniProtKB-UniRule"/>
</dbReference>
<keyword evidence="4" id="KW-0233">DNA recombination</keyword>
<evidence type="ECO:0000256" key="5">
    <source>
        <dbReference type="PROSITE-ProRule" id="PRU01248"/>
    </source>
</evidence>
<dbReference type="GO" id="GO:0006310">
    <property type="term" value="P:DNA recombination"/>
    <property type="evidence" value="ECO:0007669"/>
    <property type="project" value="UniProtKB-KW"/>
</dbReference>
<dbReference type="AlphaFoldDB" id="A0A0K8MHC3"/>